<dbReference type="Proteomes" id="UP000237811">
    <property type="component" value="Unassembled WGS sequence"/>
</dbReference>
<organism evidence="2 3">
    <name type="scientific">Burkholderia multivorans</name>
    <dbReference type="NCBI Taxonomy" id="87883"/>
    <lineage>
        <taxon>Bacteria</taxon>
        <taxon>Pseudomonadati</taxon>
        <taxon>Pseudomonadota</taxon>
        <taxon>Betaproteobacteria</taxon>
        <taxon>Burkholderiales</taxon>
        <taxon>Burkholderiaceae</taxon>
        <taxon>Burkholderia</taxon>
        <taxon>Burkholderia cepacia complex</taxon>
    </lineage>
</organism>
<accession>A0AB37ARY0</accession>
<protein>
    <submittedName>
        <fullName evidence="2">Uncharacterized protein</fullName>
    </submittedName>
</protein>
<feature type="compositionally biased region" description="Basic and acidic residues" evidence="1">
    <location>
        <begin position="1"/>
        <end position="23"/>
    </location>
</feature>
<reference evidence="2 3" key="1">
    <citation type="submission" date="2018-03" db="EMBL/GenBank/DDBJ databases">
        <authorList>
            <person name="Nguyen K."/>
            <person name="Fouts D."/>
            <person name="Sutton G."/>
        </authorList>
    </citation>
    <scope>NUCLEOTIDE SEQUENCE [LARGE SCALE GENOMIC DNA]</scope>
    <source>
        <strain evidence="2 3">AU14328</strain>
    </source>
</reference>
<proteinExistence type="predicted"/>
<dbReference type="EMBL" id="PVFR01000046">
    <property type="protein sequence ID" value="PRE47727.1"/>
    <property type="molecule type" value="Genomic_DNA"/>
</dbReference>
<name>A0AB37ARY0_9BURK</name>
<sequence>MRGAHAMREVRERHSREAAERRPAGSRRAHAPAGMGQAAAAARSADSSVLISSIVIVIGPTPPGTGVM</sequence>
<evidence type="ECO:0000313" key="2">
    <source>
        <dbReference type="EMBL" id="PRE47727.1"/>
    </source>
</evidence>
<comment type="caution">
    <text evidence="2">The sequence shown here is derived from an EMBL/GenBank/DDBJ whole genome shotgun (WGS) entry which is preliminary data.</text>
</comment>
<gene>
    <name evidence="2" type="ORF">C6P99_15085</name>
</gene>
<feature type="region of interest" description="Disordered" evidence="1">
    <location>
        <begin position="1"/>
        <end position="37"/>
    </location>
</feature>
<dbReference type="AlphaFoldDB" id="A0AB37ARY0"/>
<evidence type="ECO:0000313" key="3">
    <source>
        <dbReference type="Proteomes" id="UP000237811"/>
    </source>
</evidence>
<evidence type="ECO:0000256" key="1">
    <source>
        <dbReference type="SAM" id="MobiDB-lite"/>
    </source>
</evidence>